<dbReference type="InterPro" id="IPR034660">
    <property type="entry name" value="DinB/YfiT-like"/>
</dbReference>
<dbReference type="Pfam" id="PF12867">
    <property type="entry name" value="DinB_2"/>
    <property type="match status" value="1"/>
</dbReference>
<dbReference type="RefSeq" id="WP_123698169.1">
    <property type="nucleotide sequence ID" value="NZ_RKHJ01000001.1"/>
</dbReference>
<organism evidence="2 3">
    <name type="scientific">Agrococcus jenensis</name>
    <dbReference type="NCBI Taxonomy" id="46353"/>
    <lineage>
        <taxon>Bacteria</taxon>
        <taxon>Bacillati</taxon>
        <taxon>Actinomycetota</taxon>
        <taxon>Actinomycetes</taxon>
        <taxon>Micrococcales</taxon>
        <taxon>Microbacteriaceae</taxon>
        <taxon>Agrococcus</taxon>
    </lineage>
</organism>
<evidence type="ECO:0000313" key="2">
    <source>
        <dbReference type="EMBL" id="ROR67283.1"/>
    </source>
</evidence>
<keyword evidence="3" id="KW-1185">Reference proteome</keyword>
<dbReference type="EMBL" id="RKHJ01000001">
    <property type="protein sequence ID" value="ROR67283.1"/>
    <property type="molecule type" value="Genomic_DNA"/>
</dbReference>
<dbReference type="AlphaFoldDB" id="A0A3N2AW94"/>
<dbReference type="NCBIfam" id="NF047843">
    <property type="entry name" value="MST_Rv0443"/>
    <property type="match status" value="1"/>
</dbReference>
<dbReference type="Proteomes" id="UP000275456">
    <property type="component" value="Unassembled WGS sequence"/>
</dbReference>
<accession>A0A3N2AW94</accession>
<feature type="domain" description="DinB-like" evidence="1">
    <location>
        <begin position="10"/>
        <end position="159"/>
    </location>
</feature>
<name>A0A3N2AW94_9MICO</name>
<gene>
    <name evidence="2" type="ORF">EDD26_2693</name>
</gene>
<dbReference type="SUPFAM" id="SSF109854">
    <property type="entry name" value="DinB/YfiT-like putative metalloenzymes"/>
    <property type="match status" value="1"/>
</dbReference>
<dbReference type="Gene3D" id="1.20.120.450">
    <property type="entry name" value="dinb family like domain"/>
    <property type="match status" value="1"/>
</dbReference>
<evidence type="ECO:0000259" key="1">
    <source>
        <dbReference type="Pfam" id="PF12867"/>
    </source>
</evidence>
<sequence length="168" mass="17710">MDGIAVLVEAFSRVPDAARRAVRGLTPEQLVAAPAEGANTIGWLVWHLARGQDAQIADVAGTEQVYLSSAWAARFGLGPDPDDTGYGHDPAAVRAVRPESADALLDYLDAVHAATLTYLGTLDDADLDRVVDDAWDPPVTLGVRLVSIVDDDVQHVGQAGYVRGLLGA</sequence>
<evidence type="ECO:0000313" key="3">
    <source>
        <dbReference type="Proteomes" id="UP000275456"/>
    </source>
</evidence>
<dbReference type="OrthoDB" id="2363925at2"/>
<reference evidence="2 3" key="1">
    <citation type="submission" date="2018-11" db="EMBL/GenBank/DDBJ databases">
        <title>Sequencing the genomes of 1000 actinobacteria strains.</title>
        <authorList>
            <person name="Klenk H.-P."/>
        </authorList>
    </citation>
    <scope>NUCLEOTIDE SEQUENCE [LARGE SCALE GENOMIC DNA]</scope>
    <source>
        <strain evidence="2 3">DSM 9580</strain>
    </source>
</reference>
<dbReference type="InterPro" id="IPR024775">
    <property type="entry name" value="DinB-like"/>
</dbReference>
<proteinExistence type="predicted"/>
<protein>
    <submittedName>
        <fullName evidence="2">Putative damage-inducible protein DinB</fullName>
    </submittedName>
</protein>
<comment type="caution">
    <text evidence="2">The sequence shown here is derived from an EMBL/GenBank/DDBJ whole genome shotgun (WGS) entry which is preliminary data.</text>
</comment>